<protein>
    <submittedName>
        <fullName evidence="1">Uncharacterized protein</fullName>
    </submittedName>
</protein>
<evidence type="ECO:0000313" key="1">
    <source>
        <dbReference type="EMBL" id="DAF44676.1"/>
    </source>
</evidence>
<name>A0A8S5S0Y3_9CAUD</name>
<accession>A0A8S5S0Y3</accession>
<organism evidence="1">
    <name type="scientific">Podoviridae sp. ct8Lf7</name>
    <dbReference type="NCBI Taxonomy" id="2827723"/>
    <lineage>
        <taxon>Viruses</taxon>
        <taxon>Duplodnaviria</taxon>
        <taxon>Heunggongvirae</taxon>
        <taxon>Uroviricota</taxon>
        <taxon>Caudoviricetes</taxon>
    </lineage>
</organism>
<proteinExistence type="predicted"/>
<sequence length="45" mass="4905">MLNSDVTPLALVQLIPPSETNNSYKLSIVCNPSAYSVKCSDYSLK</sequence>
<reference evidence="1" key="1">
    <citation type="journal article" date="2021" name="Proc. Natl. Acad. Sci. U.S.A.">
        <title>A Catalog of Tens of Thousands of Viruses from Human Metagenomes Reveals Hidden Associations with Chronic Diseases.</title>
        <authorList>
            <person name="Tisza M.J."/>
            <person name="Buck C.B."/>
        </authorList>
    </citation>
    <scope>NUCLEOTIDE SEQUENCE</scope>
    <source>
        <strain evidence="1">Ct8Lf7</strain>
    </source>
</reference>
<dbReference type="EMBL" id="BK032511">
    <property type="protein sequence ID" value="DAF44676.1"/>
    <property type="molecule type" value="Genomic_DNA"/>
</dbReference>